<dbReference type="EMBL" id="JAEKPD010000013">
    <property type="protein sequence ID" value="MBJ3763675.1"/>
    <property type="molecule type" value="Genomic_DNA"/>
</dbReference>
<comment type="caution">
    <text evidence="1">The sequence shown here is derived from an EMBL/GenBank/DDBJ whole genome shotgun (WGS) entry which is preliminary data.</text>
</comment>
<accession>A0A934IHW8</accession>
<dbReference type="AlphaFoldDB" id="A0A934IHW8"/>
<reference evidence="1" key="1">
    <citation type="submission" date="2020-12" db="EMBL/GenBank/DDBJ databases">
        <title>Bacterial taxonomy.</title>
        <authorList>
            <person name="Pan X."/>
        </authorList>
    </citation>
    <scope>NUCLEOTIDE SEQUENCE</scope>
    <source>
        <strain evidence="1">KCTC 52957</strain>
    </source>
</reference>
<keyword evidence="2" id="KW-1185">Reference proteome</keyword>
<protein>
    <submittedName>
        <fullName evidence="1">Uncharacterized protein</fullName>
    </submittedName>
</protein>
<sequence>MTTETGEGRATFVIRIPLRQLAIRMSDGPGGHLRCLETNVSQTFRDFAELRRLIVESSAALQEARTRKEPRRDP</sequence>
<organism evidence="1 2">
    <name type="scientific">Palleronia pontilimi</name>
    <dbReference type="NCBI Taxonomy" id="1964209"/>
    <lineage>
        <taxon>Bacteria</taxon>
        <taxon>Pseudomonadati</taxon>
        <taxon>Pseudomonadota</taxon>
        <taxon>Alphaproteobacteria</taxon>
        <taxon>Rhodobacterales</taxon>
        <taxon>Roseobacteraceae</taxon>
        <taxon>Palleronia</taxon>
    </lineage>
</organism>
<evidence type="ECO:0000313" key="1">
    <source>
        <dbReference type="EMBL" id="MBJ3763675.1"/>
    </source>
</evidence>
<dbReference type="RefSeq" id="WP_198916850.1">
    <property type="nucleotide sequence ID" value="NZ_JAEKPD010000013.1"/>
</dbReference>
<proteinExistence type="predicted"/>
<dbReference type="Proteomes" id="UP000642488">
    <property type="component" value="Unassembled WGS sequence"/>
</dbReference>
<name>A0A934IHW8_9RHOB</name>
<evidence type="ECO:0000313" key="2">
    <source>
        <dbReference type="Proteomes" id="UP000642488"/>
    </source>
</evidence>
<gene>
    <name evidence="1" type="ORF">ILP92_13035</name>
</gene>